<evidence type="ECO:0000256" key="1">
    <source>
        <dbReference type="ARBA" id="ARBA00010945"/>
    </source>
</evidence>
<comment type="caution">
    <text evidence="5">The sequence shown here is derived from an EMBL/GenBank/DDBJ whole genome shotgun (WGS) entry which is preliminary data.</text>
</comment>
<dbReference type="PANTHER" id="PTHR11076">
    <property type="entry name" value="DNA REPAIR POLYMERASE UMUC / TRANSFERASE FAMILY MEMBER"/>
    <property type="match status" value="1"/>
</dbReference>
<dbReference type="SUPFAM" id="SSF56672">
    <property type="entry name" value="DNA/RNA polymerases"/>
    <property type="match status" value="1"/>
</dbReference>
<dbReference type="Pfam" id="PF13438">
    <property type="entry name" value="DUF4113"/>
    <property type="match status" value="1"/>
</dbReference>
<dbReference type="Gene3D" id="3.30.70.270">
    <property type="match status" value="1"/>
</dbReference>
<gene>
    <name evidence="5" type="ORF">NAT50_09410</name>
</gene>
<keyword evidence="2" id="KW-0741">SOS mutagenesis</keyword>
<reference evidence="5 6" key="1">
    <citation type="submission" date="2022-05" db="EMBL/GenBank/DDBJ databases">
        <title>Flavobacterium sp., isolated from activated sludge.</title>
        <authorList>
            <person name="Ran Q."/>
        </authorList>
    </citation>
    <scope>NUCLEOTIDE SEQUENCE [LARGE SCALE GENOMIC DNA]</scope>
    <source>
        <strain evidence="5 6">HXWNR70</strain>
    </source>
</reference>
<name>A0ABT0TQ12_9FLAO</name>
<keyword evidence="6" id="KW-1185">Reference proteome</keyword>
<dbReference type="SUPFAM" id="SSF100879">
    <property type="entry name" value="Lesion bypass DNA polymerase (Y-family), little finger domain"/>
    <property type="match status" value="1"/>
</dbReference>
<keyword evidence="3" id="KW-0742">SOS response</keyword>
<dbReference type="InterPro" id="IPR036775">
    <property type="entry name" value="DNA_pol_Y-fam_lit_finger_sf"/>
</dbReference>
<dbReference type="EMBL" id="JAMLJM010000007">
    <property type="protein sequence ID" value="MCL9809573.1"/>
    <property type="molecule type" value="Genomic_DNA"/>
</dbReference>
<evidence type="ECO:0000313" key="6">
    <source>
        <dbReference type="Proteomes" id="UP001317191"/>
    </source>
</evidence>
<evidence type="ECO:0000256" key="3">
    <source>
        <dbReference type="ARBA" id="ARBA00023236"/>
    </source>
</evidence>
<protein>
    <submittedName>
        <fullName evidence="5">Y-family DNA polymerase</fullName>
    </submittedName>
</protein>
<evidence type="ECO:0000256" key="2">
    <source>
        <dbReference type="ARBA" id="ARBA00023199"/>
    </source>
</evidence>
<dbReference type="InterPro" id="IPR043502">
    <property type="entry name" value="DNA/RNA_pol_sf"/>
</dbReference>
<dbReference type="Gene3D" id="3.40.1170.60">
    <property type="match status" value="1"/>
</dbReference>
<dbReference type="InterPro" id="IPR043128">
    <property type="entry name" value="Rev_trsase/Diguanyl_cyclase"/>
</dbReference>
<dbReference type="PANTHER" id="PTHR11076:SF33">
    <property type="entry name" value="DNA POLYMERASE KAPPA"/>
    <property type="match status" value="1"/>
</dbReference>
<evidence type="ECO:0000259" key="4">
    <source>
        <dbReference type="PROSITE" id="PS50173"/>
    </source>
</evidence>
<feature type="domain" description="UmuC" evidence="4">
    <location>
        <begin position="2"/>
        <end position="187"/>
    </location>
</feature>
<accession>A0ABT0TQ12</accession>
<comment type="similarity">
    <text evidence="1">Belongs to the DNA polymerase type-Y family.</text>
</comment>
<dbReference type="InterPro" id="IPR017961">
    <property type="entry name" value="DNA_pol_Y-fam_little_finger"/>
</dbReference>
<dbReference type="RefSeq" id="WP_250593025.1">
    <property type="nucleotide sequence ID" value="NZ_JAMLJM010000007.1"/>
</dbReference>
<keyword evidence="2" id="KW-0227">DNA damage</keyword>
<dbReference type="InterPro" id="IPR001126">
    <property type="entry name" value="UmuC"/>
</dbReference>
<proteinExistence type="inferred from homology"/>
<dbReference type="Pfam" id="PF00817">
    <property type="entry name" value="IMS"/>
    <property type="match status" value="1"/>
</dbReference>
<sequence length="425" mass="48529">MYALVDCNNFYASCERVFQPQYIGKPIVVLSNNDGCVISRSDEAKSLGIPMGAPEFKIRSLLTQKNIKVFSSNYALYGDLSNRVMQILNEFSPHMEIYSIDEAFMNFEGIQISNFHDYGTLMRNRVQKWVGIPISVGFASTKALSKVANKIARKFPERTKGVYCIDTEEKRIRALQWTKIEDVWGIGRKHAQRLQNHNVLTAYQFTLLSDDWVRKNMSVIGLRLKHELEGKSVLSLEPASEHKKSIAVTRSFPKQLSDFDALKERVSTFATVCAEKLRKQQSCCQTIIVMLLIDKHQYKTDKYYFNRAVTLPFATQSSLTIANASIGILKELLAETKGAKFKKAGVIVTGLTPENNKQFHLFEEENPKHLSLMKTIDSLNQKIGTRKIKLANQNLNLTWDMNQNYLSPKYTTNFNEILEINVDRS</sequence>
<organism evidence="5 6">
    <name type="scientific">Flavobacterium luminosum</name>
    <dbReference type="NCBI Taxonomy" id="2949086"/>
    <lineage>
        <taxon>Bacteria</taxon>
        <taxon>Pseudomonadati</taxon>
        <taxon>Bacteroidota</taxon>
        <taxon>Flavobacteriia</taxon>
        <taxon>Flavobacteriales</taxon>
        <taxon>Flavobacteriaceae</taxon>
        <taxon>Flavobacterium</taxon>
    </lineage>
</organism>
<dbReference type="Gene3D" id="3.30.1490.100">
    <property type="entry name" value="DNA polymerase, Y-family, little finger domain"/>
    <property type="match status" value="1"/>
</dbReference>
<dbReference type="InterPro" id="IPR025188">
    <property type="entry name" value="DUF4113"/>
</dbReference>
<evidence type="ECO:0000313" key="5">
    <source>
        <dbReference type="EMBL" id="MCL9809573.1"/>
    </source>
</evidence>
<dbReference type="Proteomes" id="UP001317191">
    <property type="component" value="Unassembled WGS sequence"/>
</dbReference>
<dbReference type="PROSITE" id="PS50173">
    <property type="entry name" value="UMUC"/>
    <property type="match status" value="1"/>
</dbReference>
<dbReference type="CDD" id="cd01700">
    <property type="entry name" value="PolY_Pol_V_umuC"/>
    <property type="match status" value="1"/>
</dbReference>
<dbReference type="InterPro" id="IPR050116">
    <property type="entry name" value="DNA_polymerase-Y"/>
</dbReference>
<dbReference type="Pfam" id="PF11799">
    <property type="entry name" value="IMS_C"/>
    <property type="match status" value="1"/>
</dbReference>